<dbReference type="AlphaFoldDB" id="A0A7H1NRC0"/>
<gene>
    <name evidence="2" type="ORF">JGUZn3_11030</name>
</gene>
<dbReference type="KEGG" id="ebla:JGUZn3_11030"/>
<evidence type="ECO:0000313" key="3">
    <source>
        <dbReference type="Proteomes" id="UP000516349"/>
    </source>
</evidence>
<reference evidence="2 3" key="1">
    <citation type="submission" date="2020-08" db="EMBL/GenBank/DDBJ databases">
        <title>Complete genome sequence of Entomobacter blattae G55GP.</title>
        <authorList>
            <person name="Poehlein A."/>
            <person name="Guzman J."/>
            <person name="Daniel R."/>
            <person name="Vilcinskas A."/>
        </authorList>
    </citation>
    <scope>NUCLEOTIDE SEQUENCE [LARGE SCALE GENOMIC DNA]</scope>
    <source>
        <strain evidence="2 3">G55GP</strain>
    </source>
</reference>
<keyword evidence="3" id="KW-1185">Reference proteome</keyword>
<feature type="compositionally biased region" description="Polar residues" evidence="1">
    <location>
        <begin position="27"/>
        <end position="44"/>
    </location>
</feature>
<feature type="compositionally biased region" description="Low complexity" evidence="1">
    <location>
        <begin position="15"/>
        <end position="26"/>
    </location>
</feature>
<name>A0A7H1NRC0_9PROT</name>
<organism evidence="2 3">
    <name type="scientific">Entomobacter blattae</name>
    <dbReference type="NCBI Taxonomy" id="2762277"/>
    <lineage>
        <taxon>Bacteria</taxon>
        <taxon>Pseudomonadati</taxon>
        <taxon>Pseudomonadota</taxon>
        <taxon>Alphaproteobacteria</taxon>
        <taxon>Acetobacterales</taxon>
        <taxon>Acetobacteraceae</taxon>
        <taxon>Entomobacter</taxon>
    </lineage>
</organism>
<accession>A0A7H1NRC0</accession>
<protein>
    <submittedName>
        <fullName evidence="2">Uncharacterized protein</fullName>
    </submittedName>
</protein>
<sequence>MSFLFDLFNHTQTAVTPGTDTTATSTLSGGNTEQASQQTIPTSSASKAFNPFSAIDDFVKGAINGVTNIANAIGRTVETIGQNIQQGIVNAENDLTRFFHQFQQPLTLDIGASNDPNLTHITFIGNGKPITDVSINLTVNSVSPEALKGLNFWALQVNWPNNTWAHGGPQTHIANSSQPWGNQVNWGGLVNKGGGSADYTDKNLAEDIYSIQNGPNRLAPYDWEVGKTYTLSVDRGNLVTLPPGTYNYGGDGEPVKVDNTRQMWEWTFTMKPADGSGPAYTSTMYNSASSIDSVLAWSESGYGSEGKAKSATFSNPQYTTADGTIHYYSSYYRS</sequence>
<dbReference type="Proteomes" id="UP000516349">
    <property type="component" value="Chromosome"/>
</dbReference>
<dbReference type="EMBL" id="CP060244">
    <property type="protein sequence ID" value="QNT78330.1"/>
    <property type="molecule type" value="Genomic_DNA"/>
</dbReference>
<dbReference type="RefSeq" id="WP_203414660.1">
    <property type="nucleotide sequence ID" value="NZ_CP060244.1"/>
</dbReference>
<evidence type="ECO:0000313" key="2">
    <source>
        <dbReference type="EMBL" id="QNT78330.1"/>
    </source>
</evidence>
<evidence type="ECO:0000256" key="1">
    <source>
        <dbReference type="SAM" id="MobiDB-lite"/>
    </source>
</evidence>
<feature type="region of interest" description="Disordered" evidence="1">
    <location>
        <begin position="15"/>
        <end position="44"/>
    </location>
</feature>
<proteinExistence type="predicted"/>